<proteinExistence type="predicted"/>
<protein>
    <submittedName>
        <fullName evidence="1">Uncharacterized protein</fullName>
    </submittedName>
</protein>
<accession>A0AAV2QGQ9</accession>
<dbReference type="AlphaFoldDB" id="A0AAV2QGQ9"/>
<organism evidence="1 2">
    <name type="scientific">Meganyctiphanes norvegica</name>
    <name type="common">Northern krill</name>
    <name type="synonym">Thysanopoda norvegica</name>
    <dbReference type="NCBI Taxonomy" id="48144"/>
    <lineage>
        <taxon>Eukaryota</taxon>
        <taxon>Metazoa</taxon>
        <taxon>Ecdysozoa</taxon>
        <taxon>Arthropoda</taxon>
        <taxon>Crustacea</taxon>
        <taxon>Multicrustacea</taxon>
        <taxon>Malacostraca</taxon>
        <taxon>Eumalacostraca</taxon>
        <taxon>Eucarida</taxon>
        <taxon>Euphausiacea</taxon>
        <taxon>Euphausiidae</taxon>
        <taxon>Meganyctiphanes</taxon>
    </lineage>
</organism>
<evidence type="ECO:0000313" key="2">
    <source>
        <dbReference type="Proteomes" id="UP001497623"/>
    </source>
</evidence>
<reference evidence="1 2" key="1">
    <citation type="submission" date="2024-05" db="EMBL/GenBank/DDBJ databases">
        <authorList>
            <person name="Wallberg A."/>
        </authorList>
    </citation>
    <scope>NUCLEOTIDE SEQUENCE [LARGE SCALE GENOMIC DNA]</scope>
</reference>
<keyword evidence="2" id="KW-1185">Reference proteome</keyword>
<comment type="caution">
    <text evidence="1">The sequence shown here is derived from an EMBL/GenBank/DDBJ whole genome shotgun (WGS) entry which is preliminary data.</text>
</comment>
<evidence type="ECO:0000313" key="1">
    <source>
        <dbReference type="EMBL" id="CAL4084465.1"/>
    </source>
</evidence>
<dbReference type="Proteomes" id="UP001497623">
    <property type="component" value="Unassembled WGS sequence"/>
</dbReference>
<dbReference type="EMBL" id="CAXKWB010006805">
    <property type="protein sequence ID" value="CAL4084465.1"/>
    <property type="molecule type" value="Genomic_DNA"/>
</dbReference>
<name>A0AAV2QGQ9_MEGNR</name>
<gene>
    <name evidence="1" type="ORF">MNOR_LOCUS12427</name>
</gene>
<sequence>LDDIAVLHVKPPSPTADLSGSQNLNPSCLFGSDEIKRKGDLVLQTGHVIEVVTKLFLVVQNAVGKPPDVNITTEFDANFGQSTVLFTFKSPGLADIAPGQIRIMRRHNRMEVML</sequence>
<feature type="non-terminal residue" evidence="1">
    <location>
        <position position="1"/>
    </location>
</feature>